<proteinExistence type="predicted"/>
<evidence type="ECO:0000313" key="1">
    <source>
        <dbReference type="EMBL" id="KAH9698568.1"/>
    </source>
</evidence>
<protein>
    <submittedName>
        <fullName evidence="1">Protein ACCUMULATION AND REPLICATION OF CHLOROPLASTS 3</fullName>
    </submittedName>
</protein>
<name>A0ACB8INL1_CITSI</name>
<comment type="caution">
    <text evidence="1">The sequence shown here is derived from an EMBL/GenBank/DDBJ whole genome shotgun (WGS) entry which is preliminary data.</text>
</comment>
<dbReference type="Proteomes" id="UP000829398">
    <property type="component" value="Chromosome 8"/>
</dbReference>
<sequence>MNENDESCPPSVCENENDSNNKFVQVIAIGSRKDALLDFCLDSPLNSSSSLQFWNIVTDGSPNVQLQERFLGKDLTPRIVEAPSFIQTCSKAIILLASVGYGSDDAGAIDILKTAKSLDCFAIAIIIKPFSFEGQRRLEESLIIHLQGGNPVDFAFAVEARDIDTDRLLEKDSVTLDEALKTANNAVFLAVNAISTLSSDMHRKLIDIVHSNVKELKVSEIFKILGNYKEAKIGFGAGSNIKTSILQAIYDCPFIGAGVKELNGMVICVVTTSNIIGNNDLQSFLHTFRQITGYTGETIISFVHEPNLEPDLLVTTVFTLGLVEQASRKSSIFSRLAHHFPFVFNLLRRNHQQSNDTQGNSEFDNACVSEVIGPPDTSEIENKISNESVSEGFYNYSNDAPTLLTDYNNIDASSRSGQSEAEFYESRTEPSNLYDQIVEGTPFQRELLNSWNLGPGYQIAQQWAKERSADSRASTMIDNLGIFCLPVGVRASEELDFFCSQQQEPKTENDVKEPPTGASFDVMRDFYSTAATLLKGKTADVRKKQGVLSTRAASMLKERVSEPLRATYPVTMQEAERDSPKKWTPVVEIQYRGGIYRGRCQGGLPEGKGRLILEDRSIYEGMWRYGKRSGLGIFYFSNGDVFQGSWRDDMMHGKGWFYFHTGDRWFANFWKGKANGEGRFYSKSGDIFFGRFRDGWRHGDFLCIDVGGKRCIEIWDEGVLVSRKQLNSDSGTEPGGPDAMAWLVALCQVLAATWVCLWLDAKVWVHVFQQLSRETTRDRLARLEVAVLPPNLDNLAITMEVNSVELANLKLAYDKLVRGVAKKIRSILDDVAHLARELRGNIRVLENDLGLLKCVVSNTSLHLEAGPAKINVPELKPFGGMRSAKELDNFLWDVEQYFKVIRVPKEEQVSIASMQVVRDLPSAIVAADGLVDFRITSSSPSQPKKGKDSSPHKAKNYPKRGKINALVKETGVESSVAEASTLQMNLLQLMHALREKVMHNNTNQGLMVTTVWVNGLEVQAMLDIGAMANFLALHELSRLGLEVTAVGSKVKTVNTVSVSVHGVTICSLRVGAWEKQVKLTVMPLDDFNLILIMKFFCCRYGTGNALLEVHHYHGLGEVVCCTMSVSRSWQIRTITLIYKTICKRVEEEGGLILGSVDRVKTLSSCGANYYRTFIEGYSKKVSALMDLLMKDRKWKWIEACQQTFDKLKQAVASEPMLKLPNFNLSFEVHMDASDKANGGVLIQEGHLIAFESRKLKHAEQQYSAHENEMMVVVHCLGIWKHYLLDIVLSIVTNNVANTYFKTHKKLSPKQARW</sequence>
<gene>
    <name evidence="1" type="ORF">KPL71_024052</name>
</gene>
<keyword evidence="2" id="KW-1185">Reference proteome</keyword>
<reference evidence="2" key="1">
    <citation type="journal article" date="2023" name="Hortic. Res.">
        <title>A chromosome-level phased genome enabling allele-level studies in sweet orange: a case study on citrus Huanglongbing tolerance.</title>
        <authorList>
            <person name="Wu B."/>
            <person name="Yu Q."/>
            <person name="Deng Z."/>
            <person name="Duan Y."/>
            <person name="Luo F."/>
            <person name="Gmitter F. Jr."/>
        </authorList>
    </citation>
    <scope>NUCLEOTIDE SEQUENCE [LARGE SCALE GENOMIC DNA]</scope>
    <source>
        <strain evidence="2">cv. Valencia</strain>
    </source>
</reference>
<organism evidence="1 2">
    <name type="scientific">Citrus sinensis</name>
    <name type="common">Sweet orange</name>
    <name type="synonym">Citrus aurantium var. sinensis</name>
    <dbReference type="NCBI Taxonomy" id="2711"/>
    <lineage>
        <taxon>Eukaryota</taxon>
        <taxon>Viridiplantae</taxon>
        <taxon>Streptophyta</taxon>
        <taxon>Embryophyta</taxon>
        <taxon>Tracheophyta</taxon>
        <taxon>Spermatophyta</taxon>
        <taxon>Magnoliopsida</taxon>
        <taxon>eudicotyledons</taxon>
        <taxon>Gunneridae</taxon>
        <taxon>Pentapetalae</taxon>
        <taxon>rosids</taxon>
        <taxon>malvids</taxon>
        <taxon>Sapindales</taxon>
        <taxon>Rutaceae</taxon>
        <taxon>Aurantioideae</taxon>
        <taxon>Citrus</taxon>
    </lineage>
</organism>
<evidence type="ECO:0000313" key="2">
    <source>
        <dbReference type="Proteomes" id="UP000829398"/>
    </source>
</evidence>
<accession>A0ACB8INL1</accession>
<dbReference type="EMBL" id="CM039177">
    <property type="protein sequence ID" value="KAH9698568.1"/>
    <property type="molecule type" value="Genomic_DNA"/>
</dbReference>